<keyword evidence="3" id="KW-1185">Reference proteome</keyword>
<evidence type="ECO:0000256" key="1">
    <source>
        <dbReference type="SAM" id="Phobius"/>
    </source>
</evidence>
<dbReference type="OrthoDB" id="272139at2759"/>
<dbReference type="EMBL" id="UYRU01058864">
    <property type="protein sequence ID" value="VDN14308.1"/>
    <property type="molecule type" value="Genomic_DNA"/>
</dbReference>
<proteinExistence type="predicted"/>
<dbReference type="PANTHER" id="PTHR23071:SF1">
    <property type="entry name" value="GPI ETHANOLAMINE PHOSPHATE TRANSFERASE 3"/>
    <property type="match status" value="1"/>
</dbReference>
<evidence type="ECO:0008006" key="4">
    <source>
        <dbReference type="Google" id="ProtNLM"/>
    </source>
</evidence>
<evidence type="ECO:0000313" key="2">
    <source>
        <dbReference type="EMBL" id="VDN14308.1"/>
    </source>
</evidence>
<dbReference type="GO" id="GO:0005789">
    <property type="term" value="C:endoplasmic reticulum membrane"/>
    <property type="evidence" value="ECO:0007669"/>
    <property type="project" value="TreeGrafter"/>
</dbReference>
<dbReference type="SUPFAM" id="SSF53649">
    <property type="entry name" value="Alkaline phosphatase-like"/>
    <property type="match status" value="1"/>
</dbReference>
<dbReference type="PANTHER" id="PTHR23071">
    <property type="entry name" value="PHOSPHATIDYLINOSITOL GLYCAN"/>
    <property type="match status" value="1"/>
</dbReference>
<evidence type="ECO:0000313" key="3">
    <source>
        <dbReference type="Proteomes" id="UP000281553"/>
    </source>
</evidence>
<name>A0A3P7LW29_DIBLA</name>
<organism evidence="2 3">
    <name type="scientific">Dibothriocephalus latus</name>
    <name type="common">Fish tapeworm</name>
    <name type="synonym">Diphyllobothrium latum</name>
    <dbReference type="NCBI Taxonomy" id="60516"/>
    <lineage>
        <taxon>Eukaryota</taxon>
        <taxon>Metazoa</taxon>
        <taxon>Spiralia</taxon>
        <taxon>Lophotrochozoa</taxon>
        <taxon>Platyhelminthes</taxon>
        <taxon>Cestoda</taxon>
        <taxon>Eucestoda</taxon>
        <taxon>Diphyllobothriidea</taxon>
        <taxon>Diphyllobothriidae</taxon>
        <taxon>Dibothriocephalus</taxon>
    </lineage>
</organism>
<keyword evidence="1" id="KW-1133">Transmembrane helix</keyword>
<dbReference type="Gene3D" id="3.40.720.10">
    <property type="entry name" value="Alkaline Phosphatase, subunit A"/>
    <property type="match status" value="1"/>
</dbReference>
<dbReference type="InterPro" id="IPR039524">
    <property type="entry name" value="PIGO/GPI13"/>
</dbReference>
<accession>A0A3P7LW29</accession>
<dbReference type="InterPro" id="IPR017850">
    <property type="entry name" value="Alkaline_phosphatase_core_sf"/>
</dbReference>
<sequence length="244" mass="27640">MDRTRSNYLLFPMGCLLIISGVFLFLHGFLLTRSELNTVAATTPDAVNPPEFNRFVLLLVDGLFFGLLPNSSQQPTQNDRMPYLTRLLHRSHQTAVPTLQLYHFMADPPTTTLQRLKALVTGSMPTFIDAGSNFGGTELQEDNLVKQWSRAGQKICFVGDQVWTELMPTGFNESFPLPSFNIKDLDTVDRAVREYFVKQLSTFNSSECSILIGHMLGVDHCGHTYGRQHPEMDRKLQELDDLLR</sequence>
<dbReference type="GO" id="GO:0051377">
    <property type="term" value="F:mannose-ethanolamine phosphotransferase activity"/>
    <property type="evidence" value="ECO:0007669"/>
    <property type="project" value="TreeGrafter"/>
</dbReference>
<dbReference type="AlphaFoldDB" id="A0A3P7LW29"/>
<reference evidence="2 3" key="1">
    <citation type="submission" date="2018-11" db="EMBL/GenBank/DDBJ databases">
        <authorList>
            <consortium name="Pathogen Informatics"/>
        </authorList>
    </citation>
    <scope>NUCLEOTIDE SEQUENCE [LARGE SCALE GENOMIC DNA]</scope>
</reference>
<protein>
    <recommendedName>
        <fullName evidence="4">GPI ethanolamine phosphate transferase 3</fullName>
    </recommendedName>
</protein>
<gene>
    <name evidence="2" type="ORF">DILT_LOCUS10139</name>
</gene>
<keyword evidence="1" id="KW-0472">Membrane</keyword>
<feature type="transmembrane region" description="Helical" evidence="1">
    <location>
        <begin position="7"/>
        <end position="32"/>
    </location>
</feature>
<keyword evidence="1" id="KW-0812">Transmembrane</keyword>
<dbReference type="Proteomes" id="UP000281553">
    <property type="component" value="Unassembled WGS sequence"/>
</dbReference>
<dbReference type="GO" id="GO:0006506">
    <property type="term" value="P:GPI anchor biosynthetic process"/>
    <property type="evidence" value="ECO:0007669"/>
    <property type="project" value="InterPro"/>
</dbReference>